<comment type="function">
    <text evidence="12">Part of the energy-coupling factor (ECF) transporter complex CbiMNOQ involved in cobalt import.</text>
</comment>
<dbReference type="PANTHER" id="PTHR43627:SF1">
    <property type="entry name" value="COBALT TRANSPORT PROTEIN CBIM"/>
    <property type="match status" value="1"/>
</dbReference>
<evidence type="ECO:0000256" key="12">
    <source>
        <dbReference type="HAMAP-Rule" id="MF_01462"/>
    </source>
</evidence>
<proteinExistence type="inferred from homology"/>
<feature type="transmembrane region" description="Helical" evidence="12">
    <location>
        <begin position="43"/>
        <end position="60"/>
    </location>
</feature>
<evidence type="ECO:0000256" key="6">
    <source>
        <dbReference type="ARBA" id="ARBA00022573"/>
    </source>
</evidence>
<evidence type="ECO:0000256" key="7">
    <source>
        <dbReference type="ARBA" id="ARBA00022692"/>
    </source>
</evidence>
<comment type="subunit">
    <text evidence="12">Forms an energy-coupling factor (ECF) transporter complex composed of an ATP-binding protein (A component, CbiO), a transmembrane protein (T component, CbiQ) and 2 possible substrate-capture proteins (S components, CbiM and CbiN) of unknown stoichimetry.</text>
</comment>
<dbReference type="Proteomes" id="UP000428325">
    <property type="component" value="Chromosome"/>
</dbReference>
<comment type="caution">
    <text evidence="12">Lacks conserved residue(s) required for the propagation of feature annotation.</text>
</comment>
<evidence type="ECO:0000256" key="4">
    <source>
        <dbReference type="ARBA" id="ARBA00022448"/>
    </source>
</evidence>
<evidence type="ECO:0000256" key="8">
    <source>
        <dbReference type="ARBA" id="ARBA00022989"/>
    </source>
</evidence>
<keyword evidence="3 12" id="KW-0171">Cobalt transport</keyword>
<accession>A0A6B9F7K2</accession>
<keyword evidence="8 12" id="KW-1133">Transmembrane helix</keyword>
<protein>
    <recommendedName>
        <fullName evidence="12">Putative cobalt transport protein CbiM</fullName>
    </recommendedName>
    <alternativeName>
        <fullName evidence="12">Energy-coupling factor transporter probable substrate-capture protein CbiM</fullName>
        <shortName evidence="12">ECF transporter S component CbiM</shortName>
    </alternativeName>
</protein>
<gene>
    <name evidence="12" type="primary">cbiM</name>
    <name evidence="13" type="ORF">EI982_05845</name>
</gene>
<feature type="transmembrane region" description="Helical" evidence="12">
    <location>
        <begin position="179"/>
        <end position="205"/>
    </location>
</feature>
<evidence type="ECO:0000256" key="2">
    <source>
        <dbReference type="ARBA" id="ARBA00004953"/>
    </source>
</evidence>
<evidence type="ECO:0000256" key="9">
    <source>
        <dbReference type="ARBA" id="ARBA00023065"/>
    </source>
</evidence>
<evidence type="ECO:0000256" key="5">
    <source>
        <dbReference type="ARBA" id="ARBA00022475"/>
    </source>
</evidence>
<dbReference type="InterPro" id="IPR018024">
    <property type="entry name" value="CbiM"/>
</dbReference>
<dbReference type="NCBIfam" id="TIGR00123">
    <property type="entry name" value="cbiM"/>
    <property type="match status" value="1"/>
</dbReference>
<evidence type="ECO:0000256" key="3">
    <source>
        <dbReference type="ARBA" id="ARBA00022426"/>
    </source>
</evidence>
<keyword evidence="10 12" id="KW-0472">Membrane</keyword>
<feature type="transmembrane region" description="Helical" evidence="12">
    <location>
        <begin position="108"/>
        <end position="127"/>
    </location>
</feature>
<dbReference type="EMBL" id="CP034345">
    <property type="protein sequence ID" value="QGX94344.1"/>
    <property type="molecule type" value="Genomic_DNA"/>
</dbReference>
<evidence type="ECO:0000313" key="14">
    <source>
        <dbReference type="Proteomes" id="UP000428325"/>
    </source>
</evidence>
<dbReference type="FunFam" id="1.10.1760.20:FF:000001">
    <property type="entry name" value="Cobalt transport protein CbiM"/>
    <property type="match status" value="1"/>
</dbReference>
<dbReference type="NCBIfam" id="NF006184">
    <property type="entry name" value="PRK08319.1"/>
    <property type="match status" value="1"/>
</dbReference>
<dbReference type="GO" id="GO:0009236">
    <property type="term" value="P:cobalamin biosynthetic process"/>
    <property type="evidence" value="ECO:0007669"/>
    <property type="project" value="UniProtKB-UniRule"/>
</dbReference>
<keyword evidence="7 12" id="KW-0812">Transmembrane</keyword>
<evidence type="ECO:0000256" key="11">
    <source>
        <dbReference type="ARBA" id="ARBA00023285"/>
    </source>
</evidence>
<name>A0A6B9F7K2_9EURY</name>
<dbReference type="GeneID" id="43369034"/>
<comment type="similarity">
    <text evidence="12">Belongs to the CbiM family.</text>
</comment>
<reference evidence="13 14" key="1">
    <citation type="submission" date="2018-12" db="EMBL/GenBank/DDBJ databases">
        <title>Complete genome sequence of Haloplanus rallus MBLA0036.</title>
        <authorList>
            <person name="Nam Y.-d."/>
            <person name="Kang J."/>
            <person name="Chung W.-H."/>
            <person name="Park Y.S."/>
        </authorList>
    </citation>
    <scope>NUCLEOTIDE SEQUENCE [LARGE SCALE GENOMIC DNA]</scope>
    <source>
        <strain evidence="13 14">MBLA0036</strain>
    </source>
</reference>
<dbReference type="HAMAP" id="MF_01462">
    <property type="entry name" value="CbiM"/>
    <property type="match status" value="1"/>
</dbReference>
<keyword evidence="5 12" id="KW-1003">Cell membrane</keyword>
<dbReference type="GO" id="GO:0043190">
    <property type="term" value="C:ATP-binding cassette (ABC) transporter complex"/>
    <property type="evidence" value="ECO:0007669"/>
    <property type="project" value="InterPro"/>
</dbReference>
<comment type="subcellular location">
    <subcellularLocation>
        <location evidence="1">Cell inner membrane</location>
        <topology evidence="1">Multi-pass membrane protein</topology>
    </subcellularLocation>
    <subcellularLocation>
        <location evidence="12">Cell membrane</location>
        <topology evidence="12">Multi-pass membrane protein</topology>
    </subcellularLocation>
</comment>
<dbReference type="Gene3D" id="1.10.1760.20">
    <property type="match status" value="1"/>
</dbReference>
<dbReference type="KEGG" id="hra:EI982_05845"/>
<keyword evidence="11 12" id="KW-0170">Cobalt</keyword>
<sequence>MHIMEGFLPPVWAVVWTVLALPFVVYGARRTLSAVRTDPRTKALVAVCAAFVFVLSALKLPSVAGSSSHPTGTGLIVVLFGPAVTAFVSVVVLLYQALLLAHGGVTTLGANVLSMGVVGPFVGWTAYRLVRPRLSLERSTFVAAAVTDWTTYLVTSFQLGLAFPAGADPGGVLASALDFAAVFTVTQLPIGVLEGLLAAAMVGYLCRLDTLDGSRVGVAS</sequence>
<dbReference type="RefSeq" id="WP_157688580.1">
    <property type="nucleotide sequence ID" value="NZ_CP034345.1"/>
</dbReference>
<evidence type="ECO:0000313" key="13">
    <source>
        <dbReference type="EMBL" id="QGX94344.1"/>
    </source>
</evidence>
<dbReference type="Pfam" id="PF01891">
    <property type="entry name" value="CbiM"/>
    <property type="match status" value="1"/>
</dbReference>
<dbReference type="OrthoDB" id="30946at2157"/>
<organism evidence="13 14">
    <name type="scientific">Haloplanus rallus</name>
    <dbReference type="NCBI Taxonomy" id="1816183"/>
    <lineage>
        <taxon>Archaea</taxon>
        <taxon>Methanobacteriati</taxon>
        <taxon>Methanobacteriota</taxon>
        <taxon>Stenosarchaea group</taxon>
        <taxon>Halobacteria</taxon>
        <taxon>Halobacteriales</taxon>
        <taxon>Haloferacaceae</taxon>
        <taxon>Haloplanus</taxon>
    </lineage>
</organism>
<dbReference type="InterPro" id="IPR002751">
    <property type="entry name" value="CbiM/NikMN"/>
</dbReference>
<keyword evidence="6 12" id="KW-0169">Cobalamin biosynthesis</keyword>
<dbReference type="UniPathway" id="UPA00148"/>
<dbReference type="PANTHER" id="PTHR43627">
    <property type="match status" value="1"/>
</dbReference>
<keyword evidence="4 12" id="KW-0813">Transport</keyword>
<dbReference type="GO" id="GO:0015087">
    <property type="term" value="F:cobalt ion transmembrane transporter activity"/>
    <property type="evidence" value="ECO:0007669"/>
    <property type="project" value="UniProtKB-UniRule"/>
</dbReference>
<keyword evidence="14" id="KW-1185">Reference proteome</keyword>
<evidence type="ECO:0000256" key="10">
    <source>
        <dbReference type="ARBA" id="ARBA00023136"/>
    </source>
</evidence>
<feature type="transmembrane region" description="Helical" evidence="12">
    <location>
        <begin position="72"/>
        <end position="96"/>
    </location>
</feature>
<evidence type="ECO:0000256" key="1">
    <source>
        <dbReference type="ARBA" id="ARBA00004429"/>
    </source>
</evidence>
<dbReference type="AlphaFoldDB" id="A0A6B9F7K2"/>
<keyword evidence="9 12" id="KW-0406">Ion transport</keyword>
<comment type="pathway">
    <text evidence="2 12">Cofactor biosynthesis; adenosylcobalamin biosynthesis.</text>
</comment>